<feature type="region of interest" description="Disordered" evidence="1">
    <location>
        <begin position="201"/>
        <end position="327"/>
    </location>
</feature>
<protein>
    <submittedName>
        <fullName evidence="3">Uncharacterized protein</fullName>
    </submittedName>
</protein>
<dbReference type="OrthoDB" id="3265734at2759"/>
<keyword evidence="4" id="KW-1185">Reference proteome</keyword>
<evidence type="ECO:0000313" key="3">
    <source>
        <dbReference type="EMBL" id="KIM39474.1"/>
    </source>
</evidence>
<reference evidence="4" key="2">
    <citation type="submission" date="2015-01" db="EMBL/GenBank/DDBJ databases">
        <title>Evolutionary Origins and Diversification of the Mycorrhizal Mutualists.</title>
        <authorList>
            <consortium name="DOE Joint Genome Institute"/>
            <consortium name="Mycorrhizal Genomics Consortium"/>
            <person name="Kohler A."/>
            <person name="Kuo A."/>
            <person name="Nagy L.G."/>
            <person name="Floudas D."/>
            <person name="Copeland A."/>
            <person name="Barry K.W."/>
            <person name="Cichocki N."/>
            <person name="Veneault-Fourrey C."/>
            <person name="LaButti K."/>
            <person name="Lindquist E.A."/>
            <person name="Lipzen A."/>
            <person name="Lundell T."/>
            <person name="Morin E."/>
            <person name="Murat C."/>
            <person name="Riley R."/>
            <person name="Ohm R."/>
            <person name="Sun H."/>
            <person name="Tunlid A."/>
            <person name="Henrissat B."/>
            <person name="Grigoriev I.V."/>
            <person name="Hibbett D.S."/>
            <person name="Martin F."/>
        </authorList>
    </citation>
    <scope>NUCLEOTIDE SEQUENCE [LARGE SCALE GENOMIC DNA]</scope>
    <source>
        <strain evidence="4">h7</strain>
    </source>
</reference>
<dbReference type="Gene3D" id="2.60.120.260">
    <property type="entry name" value="Galactose-binding domain-like"/>
    <property type="match status" value="1"/>
</dbReference>
<feature type="compositionally biased region" description="Polar residues" evidence="1">
    <location>
        <begin position="286"/>
        <end position="295"/>
    </location>
</feature>
<feature type="region of interest" description="Disordered" evidence="1">
    <location>
        <begin position="145"/>
        <end position="169"/>
    </location>
</feature>
<keyword evidence="2" id="KW-0812">Transmembrane</keyword>
<keyword evidence="2" id="KW-0472">Membrane</keyword>
<name>A0A0C3C5D8_HEBCY</name>
<organism evidence="3 4">
    <name type="scientific">Hebeloma cylindrosporum</name>
    <dbReference type="NCBI Taxonomy" id="76867"/>
    <lineage>
        <taxon>Eukaryota</taxon>
        <taxon>Fungi</taxon>
        <taxon>Dikarya</taxon>
        <taxon>Basidiomycota</taxon>
        <taxon>Agaricomycotina</taxon>
        <taxon>Agaricomycetes</taxon>
        <taxon>Agaricomycetidae</taxon>
        <taxon>Agaricales</taxon>
        <taxon>Agaricineae</taxon>
        <taxon>Hymenogastraceae</taxon>
        <taxon>Hebeloma</taxon>
    </lineage>
</organism>
<evidence type="ECO:0000256" key="1">
    <source>
        <dbReference type="SAM" id="MobiDB-lite"/>
    </source>
</evidence>
<dbReference type="EMBL" id="KN831785">
    <property type="protein sequence ID" value="KIM39474.1"/>
    <property type="molecule type" value="Genomic_DNA"/>
</dbReference>
<accession>A0A0C3C5D8</accession>
<feature type="compositionally biased region" description="Polar residues" evidence="1">
    <location>
        <begin position="236"/>
        <end position="246"/>
    </location>
</feature>
<sequence>MPIQPSIDDTNTTLITYEGTWEELTGSTRQWEASVHSTITPGSSATFKFRGYQVWVWGTIPAGVGSNLVDFSIDGSTPNVTSRTSNGSAVYNEQYYASPLLRETYHTIVVTNRGSNANGNTEFLLDRFEFESSDTVPLFTPSGVIATPTSTPSSTATGSNGGTTSSGSKTPVGAITGAVIGALALIIIVLLYLLWRRRKGRGEDSSDTEKKSTMGRKFFPRRTTLVPTPFPLDESVSVSAPSQSTADPVPVPSEPGGGSVGLQPRTASPVMTEKAGYRNFHPESPPSSGTNNAYTDASERESPLAASTTTLGTGSNSQFPPSQPQPP</sequence>
<dbReference type="Proteomes" id="UP000053424">
    <property type="component" value="Unassembled WGS sequence"/>
</dbReference>
<feature type="compositionally biased region" description="Low complexity" evidence="1">
    <location>
        <begin position="146"/>
        <end position="169"/>
    </location>
</feature>
<evidence type="ECO:0000313" key="4">
    <source>
        <dbReference type="Proteomes" id="UP000053424"/>
    </source>
</evidence>
<dbReference type="HOGENOM" id="CLU_850083_0_0_1"/>
<dbReference type="AlphaFoldDB" id="A0A0C3C5D8"/>
<reference evidence="3 4" key="1">
    <citation type="submission" date="2014-04" db="EMBL/GenBank/DDBJ databases">
        <authorList>
            <consortium name="DOE Joint Genome Institute"/>
            <person name="Kuo A."/>
            <person name="Gay G."/>
            <person name="Dore J."/>
            <person name="Kohler A."/>
            <person name="Nagy L.G."/>
            <person name="Floudas D."/>
            <person name="Copeland A."/>
            <person name="Barry K.W."/>
            <person name="Cichocki N."/>
            <person name="Veneault-Fourrey C."/>
            <person name="LaButti K."/>
            <person name="Lindquist E.A."/>
            <person name="Lipzen A."/>
            <person name="Lundell T."/>
            <person name="Morin E."/>
            <person name="Murat C."/>
            <person name="Sun H."/>
            <person name="Tunlid A."/>
            <person name="Henrissat B."/>
            <person name="Grigoriev I.V."/>
            <person name="Hibbett D.S."/>
            <person name="Martin F."/>
            <person name="Nordberg H.P."/>
            <person name="Cantor M.N."/>
            <person name="Hua S.X."/>
        </authorList>
    </citation>
    <scope>NUCLEOTIDE SEQUENCE [LARGE SCALE GENOMIC DNA]</scope>
    <source>
        <strain evidence="4">h7</strain>
    </source>
</reference>
<feature type="transmembrane region" description="Helical" evidence="2">
    <location>
        <begin position="172"/>
        <end position="195"/>
    </location>
</feature>
<feature type="compositionally biased region" description="Basic and acidic residues" evidence="1">
    <location>
        <begin position="201"/>
        <end position="212"/>
    </location>
</feature>
<feature type="compositionally biased region" description="Polar residues" evidence="1">
    <location>
        <begin position="305"/>
        <end position="314"/>
    </location>
</feature>
<keyword evidence="2" id="KW-1133">Transmembrane helix</keyword>
<proteinExistence type="predicted"/>
<gene>
    <name evidence="3" type="ORF">M413DRAFT_191748</name>
</gene>
<evidence type="ECO:0000256" key="2">
    <source>
        <dbReference type="SAM" id="Phobius"/>
    </source>
</evidence>